<dbReference type="EMBL" id="BLXT01007807">
    <property type="protein sequence ID" value="GFO42613.1"/>
    <property type="molecule type" value="Genomic_DNA"/>
</dbReference>
<feature type="domain" description="VWFC" evidence="1">
    <location>
        <begin position="63"/>
        <end position="122"/>
    </location>
</feature>
<name>A0AAV4DEF9_9GAST</name>
<sequence length="160" mass="17659">MLDSTTLKMSLVKQKQTDAHNRVVTLINRRMRKICPSWIFLLIAVLPHLPSPGRCRSLTGKIVSCTNEGEEVKVPLVTSDPCYKCYCRDGQITCEKPECPALDGCHAVLFSRPDGQCCDVCKGCAVNGDLMPHGVTWPDKEDPCLVRTCNVTTHISPVVC</sequence>
<dbReference type="InterPro" id="IPR001007">
    <property type="entry name" value="VWF_dom"/>
</dbReference>
<protein>
    <submittedName>
        <fullName evidence="2">Bmp-binding endothelial regulator protein-like</fullName>
    </submittedName>
</protein>
<organism evidence="2 3">
    <name type="scientific">Plakobranchus ocellatus</name>
    <dbReference type="NCBI Taxonomy" id="259542"/>
    <lineage>
        <taxon>Eukaryota</taxon>
        <taxon>Metazoa</taxon>
        <taxon>Spiralia</taxon>
        <taxon>Lophotrochozoa</taxon>
        <taxon>Mollusca</taxon>
        <taxon>Gastropoda</taxon>
        <taxon>Heterobranchia</taxon>
        <taxon>Euthyneura</taxon>
        <taxon>Panpulmonata</taxon>
        <taxon>Sacoglossa</taxon>
        <taxon>Placobranchoidea</taxon>
        <taxon>Plakobranchidae</taxon>
        <taxon>Plakobranchus</taxon>
    </lineage>
</organism>
<proteinExistence type="predicted"/>
<gene>
    <name evidence="2" type="ORF">PoB_006911800</name>
</gene>
<dbReference type="Proteomes" id="UP000735302">
    <property type="component" value="Unassembled WGS sequence"/>
</dbReference>
<dbReference type="AlphaFoldDB" id="A0AAV4DEF9"/>
<dbReference type="SUPFAM" id="SSF57603">
    <property type="entry name" value="FnI-like domain"/>
    <property type="match status" value="1"/>
</dbReference>
<evidence type="ECO:0000313" key="2">
    <source>
        <dbReference type="EMBL" id="GFO42613.1"/>
    </source>
</evidence>
<dbReference type="PROSITE" id="PS01208">
    <property type="entry name" value="VWFC_1"/>
    <property type="match status" value="1"/>
</dbReference>
<reference evidence="2 3" key="1">
    <citation type="journal article" date="2021" name="Elife">
        <title>Chloroplast acquisition without the gene transfer in kleptoplastic sea slugs, Plakobranchus ocellatus.</title>
        <authorList>
            <person name="Maeda T."/>
            <person name="Takahashi S."/>
            <person name="Yoshida T."/>
            <person name="Shimamura S."/>
            <person name="Takaki Y."/>
            <person name="Nagai Y."/>
            <person name="Toyoda A."/>
            <person name="Suzuki Y."/>
            <person name="Arimoto A."/>
            <person name="Ishii H."/>
            <person name="Satoh N."/>
            <person name="Nishiyama T."/>
            <person name="Hasebe M."/>
            <person name="Maruyama T."/>
            <person name="Minagawa J."/>
            <person name="Obokata J."/>
            <person name="Shigenobu S."/>
        </authorList>
    </citation>
    <scope>NUCLEOTIDE SEQUENCE [LARGE SCALE GENOMIC DNA]</scope>
</reference>
<comment type="caution">
    <text evidence="2">The sequence shown here is derived from an EMBL/GenBank/DDBJ whole genome shotgun (WGS) entry which is preliminary data.</text>
</comment>
<dbReference type="PROSITE" id="PS50184">
    <property type="entry name" value="VWFC_2"/>
    <property type="match status" value="1"/>
</dbReference>
<evidence type="ECO:0000313" key="3">
    <source>
        <dbReference type="Proteomes" id="UP000735302"/>
    </source>
</evidence>
<evidence type="ECO:0000259" key="1">
    <source>
        <dbReference type="PROSITE" id="PS50184"/>
    </source>
</evidence>
<dbReference type="Gene3D" id="6.20.200.20">
    <property type="match status" value="1"/>
</dbReference>
<accession>A0AAV4DEF9</accession>
<keyword evidence="3" id="KW-1185">Reference proteome</keyword>